<dbReference type="HOGENOM" id="CLU_028967_0_3_6"/>
<evidence type="ECO:0000256" key="2">
    <source>
        <dbReference type="ARBA" id="ARBA00022801"/>
    </source>
</evidence>
<dbReference type="RefSeq" id="WP_025421750.1">
    <property type="nucleotide sequence ID" value="NZ_CP006569.1"/>
</dbReference>
<gene>
    <name evidence="5" type="ORF">Sant_1558</name>
</gene>
<evidence type="ECO:0000259" key="4">
    <source>
        <dbReference type="SMART" id="SM00797"/>
    </source>
</evidence>
<dbReference type="PANTHER" id="PTHR43309:SF3">
    <property type="entry name" value="5-OXOPROLINASE SUBUNIT C"/>
    <property type="match status" value="1"/>
</dbReference>
<organism evidence="5 6">
    <name type="scientific">Sodalis praecaptivus</name>
    <dbReference type="NCBI Taxonomy" id="1239307"/>
    <lineage>
        <taxon>Bacteria</taxon>
        <taxon>Pseudomonadati</taxon>
        <taxon>Pseudomonadota</taxon>
        <taxon>Gammaproteobacteria</taxon>
        <taxon>Enterobacterales</taxon>
        <taxon>Bruguierivoracaceae</taxon>
        <taxon>Sodalis</taxon>
    </lineage>
</organism>
<evidence type="ECO:0000313" key="6">
    <source>
        <dbReference type="Proteomes" id="UP000019028"/>
    </source>
</evidence>
<keyword evidence="1" id="KW-0547">Nucleotide-binding</keyword>
<keyword evidence="3" id="KW-0067">ATP-binding</keyword>
<dbReference type="EMBL" id="CP006569">
    <property type="protein sequence ID" value="AHF76616.1"/>
    <property type="molecule type" value="Genomic_DNA"/>
</dbReference>
<dbReference type="Proteomes" id="UP000019028">
    <property type="component" value="Chromosome"/>
</dbReference>
<evidence type="ECO:0000256" key="3">
    <source>
        <dbReference type="ARBA" id="ARBA00022840"/>
    </source>
</evidence>
<evidence type="ECO:0000256" key="1">
    <source>
        <dbReference type="ARBA" id="ARBA00022741"/>
    </source>
</evidence>
<evidence type="ECO:0000313" key="5">
    <source>
        <dbReference type="EMBL" id="AHF76616.1"/>
    </source>
</evidence>
<protein>
    <submittedName>
        <fullName evidence="5">Urea amidolyase related protein</fullName>
    </submittedName>
</protein>
<reference evidence="5 6" key="1">
    <citation type="journal article" date="2014" name="Genome Biol. Evol.">
        <title>Genome degeneration and adaptation in a nascent stage of symbiosis.</title>
        <authorList>
            <person name="Oakeson K.F."/>
            <person name="Gil R."/>
            <person name="Clayton A.L."/>
            <person name="Dunn D.M."/>
            <person name="von Niederhausern A.C."/>
            <person name="Hamil C."/>
            <person name="Aoyagi A."/>
            <person name="Duval B."/>
            <person name="Baca A."/>
            <person name="Silva F.J."/>
            <person name="Vallier A."/>
            <person name="Jackson D.G."/>
            <person name="Latorre A."/>
            <person name="Weiss R.B."/>
            <person name="Heddi A."/>
            <person name="Moya A."/>
            <person name="Dale C."/>
        </authorList>
    </citation>
    <scope>NUCLEOTIDE SEQUENCE [LARGE SCALE GENOMIC DNA]</scope>
    <source>
        <strain evidence="5 6">HS1</strain>
    </source>
</reference>
<dbReference type="NCBIfam" id="TIGR00724">
    <property type="entry name" value="urea_amlyse_rel"/>
    <property type="match status" value="1"/>
</dbReference>
<dbReference type="KEGG" id="sod:Sant_1558"/>
<dbReference type="PANTHER" id="PTHR43309">
    <property type="entry name" value="5-OXOPROLINASE SUBUNIT C"/>
    <property type="match status" value="1"/>
</dbReference>
<dbReference type="PATRIC" id="fig|1239307.3.peg.1692"/>
<keyword evidence="2" id="KW-0378">Hydrolase</keyword>
<dbReference type="AlphaFoldDB" id="W0HS10"/>
<dbReference type="SMART" id="SM00797">
    <property type="entry name" value="AHS2"/>
    <property type="match status" value="1"/>
</dbReference>
<dbReference type="SUPFAM" id="SSF50891">
    <property type="entry name" value="Cyclophilin-like"/>
    <property type="match status" value="1"/>
</dbReference>
<dbReference type="GO" id="GO:0016829">
    <property type="term" value="F:lyase activity"/>
    <property type="evidence" value="ECO:0007669"/>
    <property type="project" value="UniProtKB-KW"/>
</dbReference>
<dbReference type="GO" id="GO:0016787">
    <property type="term" value="F:hydrolase activity"/>
    <property type="evidence" value="ECO:0007669"/>
    <property type="project" value="UniProtKB-KW"/>
</dbReference>
<accession>W0HS10</accession>
<feature type="domain" description="Carboxyltransferase" evidence="4">
    <location>
        <begin position="23"/>
        <end position="306"/>
    </location>
</feature>
<keyword evidence="6" id="KW-1185">Reference proteome</keyword>
<proteinExistence type="predicted"/>
<name>W0HS10_9GAMM</name>
<dbReference type="Gene3D" id="2.40.100.10">
    <property type="entry name" value="Cyclophilin-like"/>
    <property type="match status" value="1"/>
</dbReference>
<dbReference type="GO" id="GO:0005524">
    <property type="term" value="F:ATP binding"/>
    <property type="evidence" value="ECO:0007669"/>
    <property type="project" value="UniProtKB-KW"/>
</dbReference>
<dbReference type="InterPro" id="IPR052708">
    <property type="entry name" value="PxpC"/>
</dbReference>
<dbReference type="OrthoDB" id="9768696at2"/>
<dbReference type="InterPro" id="IPR003778">
    <property type="entry name" value="CT_A_B"/>
</dbReference>
<dbReference type="Pfam" id="PF02626">
    <property type="entry name" value="CT_A_B"/>
    <property type="match status" value="1"/>
</dbReference>
<dbReference type="InterPro" id="IPR029000">
    <property type="entry name" value="Cyclophilin-like_dom_sf"/>
</dbReference>
<keyword evidence="5" id="KW-0456">Lyase</keyword>
<sequence length="324" mass="34782">MIEILSPSHLVSVQDLGRFGHLHHGVGISGAMDKPALCAGNLMLANPPTAAGIEIPFFPLRLRFHRACTFALTGADAGATLDDTPMLPWWCARADAGQTLTFHRPRYGVRAYLTVAGGIQVAPVLGSRSTQLRGGFGGLAGRTLQQGDQLPLAADADAGPGGFGIQPPPTAMPLTCAGLPAVRVIPAAEYPLFPPACREAFWREPWKVTSQSNRYGYRLAGTPLLPERPLEMRSHGIVAGVIQVPHGGQPIIQMRDAQPMGGYPKFGTVIEADLWRLSQIPIGRSVRFIEVDYAQGIAALDEVERYLTRVREMVAIARLSATPA</sequence>